<comment type="caution">
    <text evidence="4">The sequence shown here is derived from an EMBL/GenBank/DDBJ whole genome shotgun (WGS) entry which is preliminary data.</text>
</comment>
<dbReference type="PANTHER" id="PTHR22767:SF3">
    <property type="entry name" value="N-ALPHA-ACETYLTRANSFERASE 25, NATB AUXILIARY SUBUNIT"/>
    <property type="match status" value="1"/>
</dbReference>
<keyword evidence="5" id="KW-1185">Reference proteome</keyword>
<dbReference type="GO" id="GO:0031416">
    <property type="term" value="C:NatB complex"/>
    <property type="evidence" value="ECO:0007669"/>
    <property type="project" value="TreeGrafter"/>
</dbReference>
<dbReference type="InterPro" id="IPR019183">
    <property type="entry name" value="NAA25_NatB_aux_su"/>
</dbReference>
<comment type="similarity">
    <text evidence="1">Belongs to the MDM20/NAA25 family.</text>
</comment>
<evidence type="ECO:0000256" key="2">
    <source>
        <dbReference type="ARBA" id="ARBA00022803"/>
    </source>
</evidence>
<accession>A0A834P4Y4</accession>
<organism evidence="4 5">
    <name type="scientific">Vespula pensylvanica</name>
    <name type="common">Western yellow jacket</name>
    <name type="synonym">Wasp</name>
    <dbReference type="NCBI Taxonomy" id="30213"/>
    <lineage>
        <taxon>Eukaryota</taxon>
        <taxon>Metazoa</taxon>
        <taxon>Ecdysozoa</taxon>
        <taxon>Arthropoda</taxon>
        <taxon>Hexapoda</taxon>
        <taxon>Insecta</taxon>
        <taxon>Pterygota</taxon>
        <taxon>Neoptera</taxon>
        <taxon>Endopterygota</taxon>
        <taxon>Hymenoptera</taxon>
        <taxon>Apocrita</taxon>
        <taxon>Aculeata</taxon>
        <taxon>Vespoidea</taxon>
        <taxon>Vespidae</taxon>
        <taxon>Vespinae</taxon>
        <taxon>Vespula</taxon>
    </lineage>
</organism>
<dbReference type="InterPro" id="IPR011990">
    <property type="entry name" value="TPR-like_helical_dom_sf"/>
</dbReference>
<dbReference type="PANTHER" id="PTHR22767">
    <property type="entry name" value="N-TERMINAL ACETYLTRANSFERASE-RELATED"/>
    <property type="match status" value="1"/>
</dbReference>
<dbReference type="AlphaFoldDB" id="A0A834P4Y4"/>
<evidence type="ECO:0000256" key="1">
    <source>
        <dbReference type="ARBA" id="ARBA00006298"/>
    </source>
</evidence>
<sequence length="908" mass="104053">MASKTHLDSTVNERRLRPIYDSLDNGNNKQALQEADKVLRKQPGNQCARVLKALALLRLGKENECHAIMDKVRSEIPCEDSTLQAMSICYREINQPNKVSEVYEAAAKADPNNEELLTHLFMSYVRLGDYKKQQQTAFALYKLKPKNPYYFWAVMSIVMQAIRADKKLANDVILPLAERMVLKFVKQGKIEAEQEVQLYLMILELQGKSEKMLEVLSGPLASHLSSVPQRKAALLMKLEHYSEAADTYKLLIKGNSIDNWEYYQDYLSAALKFQEPSECLNFLNEIISTSERKVRGPYLARFELLKRIGESDNNNLMDCVDFMCQYFEKFGEKSCIAGDLRLYLHLLTPAGKEELLNKANSILIFLIISLLHYLITENVGVSPDGYPSTVEQMQRHIHLEQLRRMCGFHHSPLADINERKYLIRRLCDLYEKGNELCPMTDRLPTDFCPTDSYVLLATYLLHQLWCETNEASFLYGAMSLLERGLFSSPANFHIKILLVRTYLEAGLVGSADNAFTLLDIKHIQLDSLGYLHVPLLAPLGHLSLASTTLDHSTKFFIANYKDSADYLTFAYKYGSFTKIQEFMELREHLENSLHFAVTTIDKMLLDLSCCDNFKSLFSALTSMHIQPHEDRIRWDQLRDNRDLEVVREWEPLSESGEDPRKREETCVCMLRLLAARNLILRILAATAEPNPSLLFCLSTDLQQLDNDLIPQILQKFNIDEKRDKPYGVLVPLDAVERLREAHYSEQLKTIARFAEFLGQSFSLYNDCIEMLKTTLCLQPLCLPEHNNPISFKNILLRVSTCSETLAIISAMCVSYVSRFQPITSNRRNKKNESHESWREIAVFLTEKVRHLDAALKQLEMYPFQTGLDGDDKICAMIIKQGQASLVQSCKSLKSRSQLTLKLLSSLKS</sequence>
<dbReference type="Pfam" id="PF09797">
    <property type="entry name" value="NatB_MDM20"/>
    <property type="match status" value="1"/>
</dbReference>
<protein>
    <recommendedName>
        <fullName evidence="3">N-terminal acetyltransferase B complex subunit MDM20 homolog</fullName>
    </recommendedName>
</protein>
<gene>
    <name evidence="4" type="ORF">H0235_005535</name>
</gene>
<evidence type="ECO:0000313" key="4">
    <source>
        <dbReference type="EMBL" id="KAF7429137.1"/>
    </source>
</evidence>
<keyword evidence="2" id="KW-0802">TPR repeat</keyword>
<dbReference type="Gene3D" id="1.25.40.1040">
    <property type="match status" value="1"/>
</dbReference>
<proteinExistence type="inferred from homology"/>
<reference evidence="4" key="1">
    <citation type="journal article" date="2020" name="G3 (Bethesda)">
        <title>High-Quality Assemblies for Three Invasive Social Wasps from the &lt;i&gt;Vespula&lt;/i&gt; Genus.</title>
        <authorList>
            <person name="Harrop T.W.R."/>
            <person name="Guhlin J."/>
            <person name="McLaughlin G.M."/>
            <person name="Permina E."/>
            <person name="Stockwell P."/>
            <person name="Gilligan J."/>
            <person name="Le Lec M.F."/>
            <person name="Gruber M.A.M."/>
            <person name="Quinn O."/>
            <person name="Lovegrove M."/>
            <person name="Duncan E.J."/>
            <person name="Remnant E.J."/>
            <person name="Van Eeckhoven J."/>
            <person name="Graham B."/>
            <person name="Knapp R.A."/>
            <person name="Langford K.W."/>
            <person name="Kronenberg Z."/>
            <person name="Press M.O."/>
            <person name="Eacker S.M."/>
            <person name="Wilson-Rankin E.E."/>
            <person name="Purcell J."/>
            <person name="Lester P.J."/>
            <person name="Dearden P.K."/>
        </authorList>
    </citation>
    <scope>NUCLEOTIDE SEQUENCE</scope>
    <source>
        <strain evidence="4">Volc-1</strain>
    </source>
</reference>
<dbReference type="SUPFAM" id="SSF48452">
    <property type="entry name" value="TPR-like"/>
    <property type="match status" value="1"/>
</dbReference>
<dbReference type="Proteomes" id="UP000600918">
    <property type="component" value="Unassembled WGS sequence"/>
</dbReference>
<dbReference type="EMBL" id="JACSDY010000004">
    <property type="protein sequence ID" value="KAF7429137.1"/>
    <property type="molecule type" value="Genomic_DNA"/>
</dbReference>
<evidence type="ECO:0000313" key="5">
    <source>
        <dbReference type="Proteomes" id="UP000600918"/>
    </source>
</evidence>
<name>A0A834P4Y4_VESPE</name>
<evidence type="ECO:0000256" key="3">
    <source>
        <dbReference type="ARBA" id="ARBA00029872"/>
    </source>
</evidence>